<comment type="caution">
    <text evidence="12">The sequence shown here is derived from an EMBL/GenBank/DDBJ whole genome shotgun (WGS) entry which is preliminary data.</text>
</comment>
<organism evidence="12 14">
    <name type="scientific">Dinothrombium tinctorium</name>
    <dbReference type="NCBI Taxonomy" id="1965070"/>
    <lineage>
        <taxon>Eukaryota</taxon>
        <taxon>Metazoa</taxon>
        <taxon>Ecdysozoa</taxon>
        <taxon>Arthropoda</taxon>
        <taxon>Chelicerata</taxon>
        <taxon>Arachnida</taxon>
        <taxon>Acari</taxon>
        <taxon>Acariformes</taxon>
        <taxon>Trombidiformes</taxon>
        <taxon>Prostigmata</taxon>
        <taxon>Anystina</taxon>
        <taxon>Parasitengona</taxon>
        <taxon>Trombidioidea</taxon>
        <taxon>Trombidiidae</taxon>
        <taxon>Dinothrombium</taxon>
    </lineage>
</organism>
<evidence type="ECO:0000256" key="9">
    <source>
        <dbReference type="ARBA" id="ARBA00023136"/>
    </source>
</evidence>
<dbReference type="EMBL" id="NCKU01004657">
    <property type="protein sequence ID" value="RWS05639.1"/>
    <property type="molecule type" value="Genomic_DNA"/>
</dbReference>
<reference evidence="12" key="2">
    <citation type="submission" date="2018-11" db="EMBL/GenBank/DDBJ databases">
        <title>Trombidioid mite genomics.</title>
        <authorList>
            <person name="Dong X."/>
        </authorList>
    </citation>
    <scope>NUCLEOTIDE SEQUENCE</scope>
    <source>
        <strain evidence="12">UoL-WK</strain>
    </source>
</reference>
<dbReference type="InterPro" id="IPR037674">
    <property type="entry name" value="PIG-G_N"/>
</dbReference>
<keyword evidence="8 10" id="KW-1133">Transmembrane helix</keyword>
<dbReference type="SUPFAM" id="SSF53649">
    <property type="entry name" value="Alkaline phosphatase-like"/>
    <property type="match status" value="1"/>
</dbReference>
<keyword evidence="6 10" id="KW-0812">Transmembrane</keyword>
<dbReference type="OrthoDB" id="272139at2759"/>
<keyword evidence="5 12" id="KW-0808">Transferase</keyword>
<dbReference type="Proteomes" id="UP000285301">
    <property type="component" value="Unassembled WGS sequence"/>
</dbReference>
<evidence type="ECO:0000256" key="5">
    <source>
        <dbReference type="ARBA" id="ARBA00022679"/>
    </source>
</evidence>
<sequence>MPFVERLIAERKAIAFVSDAQTPTVTMPRIKALLSGNIPNFLDLIFNLNAAKFGDDNLIERAFSKNKRIVFYGDDTWTQMFEESIFLRSNVTHSFFATDYTTVDTNVTENLIPELTPERLEQWDYLILHYLGVDHIGHAHGGANSSLMPAKLIEMDNVIKLLYETLKRSNDSYLMVITGDHGMTEAGNHGGSTNEEIKTALVFISNRKNNYTKSATNHVKQIDLAITLSTLLGLQIPEKSRGKLILPVIDAFESDKQFKLCYLFKNAVQLWKLDQTASIENTTLTAAINAHAMLKASNEIDSSFEKVRDLYLQYITTAQLTLISDISERNLLPTLFGIALGSLATLGLYINKKLNKTQTEHD</sequence>
<comment type="subcellular location">
    <subcellularLocation>
        <location evidence="1">Endoplasmic reticulum membrane</location>
        <topology evidence="1">Multi-pass membrane protein</topology>
    </subcellularLocation>
</comment>
<evidence type="ECO:0000256" key="8">
    <source>
        <dbReference type="ARBA" id="ARBA00022989"/>
    </source>
</evidence>
<dbReference type="PANTHER" id="PTHR23072">
    <property type="entry name" value="PHOSPHATIDYLINOSITOL GLYCAN-RELATED"/>
    <property type="match status" value="1"/>
</dbReference>
<evidence type="ECO:0000313" key="14">
    <source>
        <dbReference type="Proteomes" id="UP000285301"/>
    </source>
</evidence>
<dbReference type="CDD" id="cd16024">
    <property type="entry name" value="GPI_EPT_2"/>
    <property type="match status" value="1"/>
</dbReference>
<keyword evidence="4" id="KW-0337">GPI-anchor biosynthesis</keyword>
<name>A0A3S3NMI9_9ACAR</name>
<dbReference type="UniPathway" id="UPA00196"/>
<evidence type="ECO:0000256" key="10">
    <source>
        <dbReference type="SAM" id="Phobius"/>
    </source>
</evidence>
<dbReference type="GO" id="GO:0051267">
    <property type="term" value="F:CP2 mannose-ethanolamine phosphotransferase activity"/>
    <property type="evidence" value="ECO:0007669"/>
    <property type="project" value="TreeGrafter"/>
</dbReference>
<evidence type="ECO:0000256" key="1">
    <source>
        <dbReference type="ARBA" id="ARBA00004477"/>
    </source>
</evidence>
<keyword evidence="9 10" id="KW-0472">Membrane</keyword>
<comment type="similarity">
    <text evidence="3">Belongs to the PIGG/PIGN/PIGO family. PIGG subfamily.</text>
</comment>
<evidence type="ECO:0000256" key="3">
    <source>
        <dbReference type="ARBA" id="ARBA00005315"/>
    </source>
</evidence>
<dbReference type="PANTHER" id="PTHR23072:SF0">
    <property type="entry name" value="GPI ETHANOLAMINE PHOSPHATE TRANSFERASE 2"/>
    <property type="match status" value="1"/>
</dbReference>
<dbReference type="GO" id="GO:0006506">
    <property type="term" value="P:GPI anchor biosynthetic process"/>
    <property type="evidence" value="ECO:0007669"/>
    <property type="project" value="UniProtKB-UniPathway"/>
</dbReference>
<proteinExistence type="inferred from homology"/>
<dbReference type="STRING" id="1965070.A0A3S3NMI9"/>
<evidence type="ECO:0000256" key="4">
    <source>
        <dbReference type="ARBA" id="ARBA00022502"/>
    </source>
</evidence>
<evidence type="ECO:0000256" key="7">
    <source>
        <dbReference type="ARBA" id="ARBA00022824"/>
    </source>
</evidence>
<evidence type="ECO:0000256" key="6">
    <source>
        <dbReference type="ARBA" id="ARBA00022692"/>
    </source>
</evidence>
<evidence type="ECO:0000313" key="13">
    <source>
        <dbReference type="EMBL" id="RWS05767.1"/>
    </source>
</evidence>
<dbReference type="Gene3D" id="3.40.720.10">
    <property type="entry name" value="Alkaline Phosphatase, subunit A"/>
    <property type="match status" value="1"/>
</dbReference>
<dbReference type="AlphaFoldDB" id="A0A3S3NMI9"/>
<dbReference type="EMBL" id="NCKU01004648">
    <property type="protein sequence ID" value="RWS05658.1"/>
    <property type="molecule type" value="Genomic_DNA"/>
</dbReference>
<comment type="pathway">
    <text evidence="2">Glycolipid biosynthesis; glycosylphosphatidylinositol-anchor biosynthesis.</text>
</comment>
<dbReference type="EMBL" id="NCKU01004562">
    <property type="protein sequence ID" value="RWS05767.1"/>
    <property type="molecule type" value="Genomic_DNA"/>
</dbReference>
<dbReference type="Pfam" id="PF01663">
    <property type="entry name" value="Phosphodiest"/>
    <property type="match status" value="1"/>
</dbReference>
<gene>
    <name evidence="11" type="ORF">B4U79_04266</name>
    <name evidence="13" type="ORF">B4U79_16274</name>
    <name evidence="12" type="ORF">B4U79_16293</name>
</gene>
<evidence type="ECO:0000313" key="11">
    <source>
        <dbReference type="EMBL" id="RWS05639.1"/>
    </source>
</evidence>
<dbReference type="InterPro" id="IPR017850">
    <property type="entry name" value="Alkaline_phosphatase_core_sf"/>
</dbReference>
<evidence type="ECO:0000256" key="2">
    <source>
        <dbReference type="ARBA" id="ARBA00004687"/>
    </source>
</evidence>
<dbReference type="GO" id="GO:0005789">
    <property type="term" value="C:endoplasmic reticulum membrane"/>
    <property type="evidence" value="ECO:0007669"/>
    <property type="project" value="UniProtKB-SubCell"/>
</dbReference>
<dbReference type="InterPro" id="IPR039527">
    <property type="entry name" value="PIGG/GPI7"/>
</dbReference>
<keyword evidence="7" id="KW-0256">Endoplasmic reticulum</keyword>
<keyword evidence="14" id="KW-1185">Reference proteome</keyword>
<reference evidence="12 14" key="1">
    <citation type="journal article" date="2018" name="Gigascience">
        <title>Genomes of trombidid mites reveal novel predicted allergens and laterally-transferred genes associated with secondary metabolism.</title>
        <authorList>
            <person name="Dong X."/>
            <person name="Chaisiri K."/>
            <person name="Xia D."/>
            <person name="Armstrong S.D."/>
            <person name="Fang Y."/>
            <person name="Donnelly M.J."/>
            <person name="Kadowaki T."/>
            <person name="McGarry J.W."/>
            <person name="Darby A.C."/>
            <person name="Makepeace B.L."/>
        </authorList>
    </citation>
    <scope>NUCLEOTIDE SEQUENCE [LARGE SCALE GENOMIC DNA]</scope>
    <source>
        <strain evidence="12">UoL-WK</strain>
    </source>
</reference>
<feature type="transmembrane region" description="Helical" evidence="10">
    <location>
        <begin position="331"/>
        <end position="350"/>
    </location>
</feature>
<evidence type="ECO:0000313" key="12">
    <source>
        <dbReference type="EMBL" id="RWS05658.1"/>
    </source>
</evidence>
<dbReference type="InterPro" id="IPR002591">
    <property type="entry name" value="Phosphodiest/P_Trfase"/>
</dbReference>
<accession>A0A3S3NMI9</accession>
<protein>
    <submittedName>
        <fullName evidence="12">GPI ethanolamine phosphate transferase 2-like protein</fullName>
    </submittedName>
</protein>